<evidence type="ECO:0000256" key="3">
    <source>
        <dbReference type="ARBA" id="ARBA00022679"/>
    </source>
</evidence>
<dbReference type="OMA" id="IIAPHWM"/>
<dbReference type="EMBL" id="HE978322">
    <property type="protein sequence ID" value="CCK71866.1"/>
    <property type="molecule type" value="Genomic_DNA"/>
</dbReference>
<dbReference type="GO" id="GO:0034605">
    <property type="term" value="P:cellular response to heat"/>
    <property type="evidence" value="ECO:0007669"/>
    <property type="project" value="EnsemblFungi"/>
</dbReference>
<feature type="compositionally biased region" description="Basic and acidic residues" evidence="6">
    <location>
        <begin position="24"/>
        <end position="44"/>
    </location>
</feature>
<dbReference type="PROSITE" id="PS50237">
    <property type="entry name" value="HECT"/>
    <property type="match status" value="1"/>
</dbReference>
<protein>
    <recommendedName>
        <fullName evidence="2">HECT-type E3 ubiquitin transferase</fullName>
        <ecNumber evidence="2">2.3.2.26</ecNumber>
    </recommendedName>
</protein>
<reference evidence="8 9" key="1">
    <citation type="journal article" date="2011" name="Proc. Natl. Acad. Sci. U.S.A.">
        <title>Evolutionary erosion of yeast sex chromosomes by mating-type switching accidents.</title>
        <authorList>
            <person name="Gordon J.L."/>
            <person name="Armisen D."/>
            <person name="Proux-Wera E."/>
            <person name="Oheigeartaigh S.S."/>
            <person name="Byrne K.P."/>
            <person name="Wolfe K.H."/>
        </authorList>
    </citation>
    <scope>NUCLEOTIDE SEQUENCE [LARGE SCALE GENOMIC DNA]</scope>
    <source>
        <strain evidence="9">ATCC MYA-139 / BCRC 22969 / CBS 8797 / CCRC 22969 / KCTC 17520 / NBRC 10181 / NCYC 3082</strain>
    </source>
</reference>
<evidence type="ECO:0000256" key="2">
    <source>
        <dbReference type="ARBA" id="ARBA00012485"/>
    </source>
</evidence>
<evidence type="ECO:0000256" key="5">
    <source>
        <dbReference type="PROSITE-ProRule" id="PRU00104"/>
    </source>
</evidence>
<dbReference type="Gene3D" id="3.90.1750.10">
    <property type="entry name" value="Hect, E3 ligase catalytic domains"/>
    <property type="match status" value="1"/>
</dbReference>
<dbReference type="GO" id="GO:0036503">
    <property type="term" value="P:ERAD pathway"/>
    <property type="evidence" value="ECO:0007669"/>
    <property type="project" value="EnsemblFungi"/>
</dbReference>
<dbReference type="GO" id="GO:0071629">
    <property type="term" value="P:cytoplasm protein quality control by the ubiquitin-proteasome system"/>
    <property type="evidence" value="ECO:0007669"/>
    <property type="project" value="EnsemblFungi"/>
</dbReference>
<name>J7SA25_HUIN7</name>
<dbReference type="PANTHER" id="PTHR45700">
    <property type="entry name" value="UBIQUITIN-PROTEIN LIGASE E3C"/>
    <property type="match status" value="1"/>
</dbReference>
<accession>J7SA25</accession>
<comment type="catalytic activity">
    <reaction evidence="1">
        <text>S-ubiquitinyl-[E2 ubiquitin-conjugating enzyme]-L-cysteine + [acceptor protein]-L-lysine = [E2 ubiquitin-conjugating enzyme]-L-cysteine + N(6)-ubiquitinyl-[acceptor protein]-L-lysine.</text>
        <dbReference type="EC" id="2.3.2.26"/>
    </reaction>
</comment>
<dbReference type="GO" id="GO:0034450">
    <property type="term" value="F:ubiquitin-ubiquitin ligase activity"/>
    <property type="evidence" value="ECO:0007669"/>
    <property type="project" value="EnsemblFungi"/>
</dbReference>
<feature type="active site" description="Glycyl thioester intermediate" evidence="5">
    <location>
        <position position="882"/>
    </location>
</feature>
<dbReference type="Proteomes" id="UP000006310">
    <property type="component" value="Chromosome 9"/>
</dbReference>
<dbReference type="KEGG" id="kng:KNAG_0I00750"/>
<dbReference type="CDD" id="cd00078">
    <property type="entry name" value="HECTc"/>
    <property type="match status" value="1"/>
</dbReference>
<dbReference type="GO" id="GO:0000209">
    <property type="term" value="P:protein polyubiquitination"/>
    <property type="evidence" value="ECO:0007669"/>
    <property type="project" value="EnsemblFungi"/>
</dbReference>
<sequence length="914" mass="105273">MLNFSGQTRRRVINLGTKNGGRGTKRDILERADQERKRRAEERQRESAVLTLQRNIRKYRDLRRFGSVTFPQLTVRQRAGTLLVLRDRLFHFHKFDEAEFHELLRDSRESISQLDCNLGNVLVLRLLGYYEDDQFLVDTLPLTNVAVMQFDAYAFVMSGIVALLMRLGPQSLHQASADAVCSLLSVIKPMDDSWLADFFDSFPTDHPLCQGVVQYGLFPKEFVPGGNTLENLCYIAFNVQEVNKDLIVSYILDVLLSCDPDTFQLTGEYSSKMFETGFIETVLQFIRMPFEKKVYKPVLVMDKILALVLNQDKKNKILMILLVSRDFNTILYESLKELALPQNDSLVYSQRVSPEFRLARDLVQMYLQFATDADLLGHTKVSYIPLDLVLVLTDLLKRMIFSLMWRETAGKNVDPLEGIEKETSLLTQLYLRDSRAHILSGSDSNFWCCTDEQFLQVNLYSILTQYEEQFLDMDPMLNVYEKRDKVLNALLSEKLRGNVSRQYRKLAILIKTPFFIPFDQRVDYFYFLIETDRNEMGYGMDNPLMGWLGAPTINGGRRSATISREHVLEDAMNSFSRGSDLKSKLSVTFVNQFGVEEGIDGGGVTKEFLTSVIEEGFKDEDDKYRLFTTNDQHELYPVPTYDHERLRAVEFLGRIVGKCLYDHILVDLTFADFFLKCLLTGSEHFSIDDLKSLDSSLHSSLVKLLNMPGPEIDRLELCFEATDMFDPHLTRDLVPNGSRVPVTRGNVLEYVWRLTQYKLRSIAKPATMRFREGLAGLIPHHWFAMFNTVDLEMLISGGRRQIDLEDLQRNTEYGGYEAADETVRDFWAVLGEFDEPERRKFLKFVTSVPQAPLKGFSALEPKFGIRNSGQEDRDRLPTASTCVNLLKLPDYRDRRHLKQKLLYSINSGARFDLS</sequence>
<dbReference type="GO" id="GO:0005634">
    <property type="term" value="C:nucleus"/>
    <property type="evidence" value="ECO:0007669"/>
    <property type="project" value="EnsemblFungi"/>
</dbReference>
<dbReference type="Pfam" id="PF00632">
    <property type="entry name" value="HECT"/>
    <property type="match status" value="1"/>
</dbReference>
<dbReference type="HOGENOM" id="CLU_002173_2_3_1"/>
<dbReference type="GO" id="GO:0005829">
    <property type="term" value="C:cytosol"/>
    <property type="evidence" value="ECO:0007669"/>
    <property type="project" value="EnsemblFungi"/>
</dbReference>
<dbReference type="SMART" id="SM00119">
    <property type="entry name" value="HECTc"/>
    <property type="match status" value="1"/>
</dbReference>
<feature type="region of interest" description="Disordered" evidence="6">
    <location>
        <begin position="1"/>
        <end position="44"/>
    </location>
</feature>
<evidence type="ECO:0000313" key="8">
    <source>
        <dbReference type="EMBL" id="CCK71866.1"/>
    </source>
</evidence>
<dbReference type="GO" id="GO:0000502">
    <property type="term" value="C:proteasome complex"/>
    <property type="evidence" value="ECO:0007669"/>
    <property type="project" value="EnsemblFungi"/>
</dbReference>
<dbReference type="RefSeq" id="XP_022466111.1">
    <property type="nucleotide sequence ID" value="XM_022609746.1"/>
</dbReference>
<dbReference type="AlphaFoldDB" id="J7SA25"/>
<keyword evidence="4 5" id="KW-0833">Ubl conjugation pathway</keyword>
<dbReference type="PANTHER" id="PTHR45700:SF2">
    <property type="entry name" value="UBIQUITIN-PROTEIN LIGASE E3C"/>
    <property type="match status" value="1"/>
</dbReference>
<evidence type="ECO:0000256" key="4">
    <source>
        <dbReference type="ARBA" id="ARBA00022786"/>
    </source>
</evidence>
<dbReference type="EC" id="2.3.2.26" evidence="2"/>
<dbReference type="GeneID" id="34527609"/>
<dbReference type="InterPro" id="IPR000569">
    <property type="entry name" value="HECT_dom"/>
</dbReference>
<feature type="domain" description="HECT" evidence="7">
    <location>
        <begin position="577"/>
        <end position="914"/>
    </location>
</feature>
<proteinExistence type="predicted"/>
<evidence type="ECO:0000313" key="9">
    <source>
        <dbReference type="Proteomes" id="UP000006310"/>
    </source>
</evidence>
<dbReference type="Gene3D" id="3.30.2410.10">
    <property type="entry name" value="Hect, E3 ligase catalytic domain"/>
    <property type="match status" value="1"/>
</dbReference>
<dbReference type="GO" id="GO:0010994">
    <property type="term" value="P:free ubiquitin chain polymerization"/>
    <property type="evidence" value="ECO:0007669"/>
    <property type="project" value="EnsemblFungi"/>
</dbReference>
<dbReference type="Gene3D" id="3.30.2160.10">
    <property type="entry name" value="Hect, E3 ligase catalytic domain"/>
    <property type="match status" value="1"/>
</dbReference>
<dbReference type="FunFam" id="3.30.2410.10:FF:000011">
    <property type="entry name" value="Putative Ubiquitin-protein ligase E3C"/>
    <property type="match status" value="1"/>
</dbReference>
<dbReference type="eggNOG" id="KOG0942">
    <property type="taxonomic scope" value="Eukaryota"/>
</dbReference>
<reference evidence="9" key="2">
    <citation type="submission" date="2012-08" db="EMBL/GenBank/DDBJ databases">
        <title>Genome sequence of Kazachstania naganishii.</title>
        <authorList>
            <person name="Gordon J.L."/>
            <person name="Armisen D."/>
            <person name="Proux-Wera E."/>
            <person name="OhEigeartaigh S.S."/>
            <person name="Byrne K.P."/>
            <person name="Wolfe K.H."/>
        </authorList>
    </citation>
    <scope>NUCLEOTIDE SEQUENCE [LARGE SCALE GENOMIC DNA]</scope>
    <source>
        <strain evidence="9">ATCC MYA-139 / BCRC 22969 / CBS 8797 / CCRC 22969 / KCTC 17520 / NBRC 10181 / NCYC 3082</strain>
    </source>
</reference>
<dbReference type="InterPro" id="IPR044611">
    <property type="entry name" value="E3A/B/C-like"/>
</dbReference>
<evidence type="ECO:0000256" key="1">
    <source>
        <dbReference type="ARBA" id="ARBA00000885"/>
    </source>
</evidence>
<dbReference type="SUPFAM" id="SSF56204">
    <property type="entry name" value="Hect, E3 ligase catalytic domain"/>
    <property type="match status" value="1"/>
</dbReference>
<evidence type="ECO:0000256" key="6">
    <source>
        <dbReference type="SAM" id="MobiDB-lite"/>
    </source>
</evidence>
<dbReference type="InterPro" id="IPR035983">
    <property type="entry name" value="Hect_E3_ubiquitin_ligase"/>
</dbReference>
<gene>
    <name evidence="8" type="primary">KNAG0I00750</name>
    <name evidence="8" type="ordered locus">KNAG_0I00750</name>
</gene>
<organism evidence="8 9">
    <name type="scientific">Huiozyma naganishii (strain ATCC MYA-139 / BCRC 22969 / CBS 8797 / KCTC 17520 / NBRC 10181 / NCYC 3082 / Yp74L-3)</name>
    <name type="common">Yeast</name>
    <name type="synonym">Kazachstania naganishii</name>
    <dbReference type="NCBI Taxonomy" id="1071383"/>
    <lineage>
        <taxon>Eukaryota</taxon>
        <taxon>Fungi</taxon>
        <taxon>Dikarya</taxon>
        <taxon>Ascomycota</taxon>
        <taxon>Saccharomycotina</taxon>
        <taxon>Saccharomycetes</taxon>
        <taxon>Saccharomycetales</taxon>
        <taxon>Saccharomycetaceae</taxon>
        <taxon>Huiozyma</taxon>
    </lineage>
</organism>
<evidence type="ECO:0000259" key="7">
    <source>
        <dbReference type="PROSITE" id="PS50237"/>
    </source>
</evidence>
<keyword evidence="9" id="KW-1185">Reference proteome</keyword>
<dbReference type="OrthoDB" id="8068875at2759"/>
<dbReference type="STRING" id="1071383.J7SA25"/>
<keyword evidence="3" id="KW-0808">Transferase</keyword>